<comment type="subcellular location">
    <subcellularLocation>
        <location evidence="1">Endomembrane system</location>
        <topology evidence="1">Multi-pass membrane protein</topology>
    </subcellularLocation>
    <subcellularLocation>
        <location evidence="5">Membrane</location>
        <topology evidence="5">Multi-pass membrane protein</topology>
    </subcellularLocation>
</comment>
<keyword evidence="2 5" id="KW-0812">Transmembrane</keyword>
<evidence type="ECO:0000313" key="8">
    <source>
        <dbReference type="EMBL" id="BBX18768.1"/>
    </source>
</evidence>
<name>A0A7I7K5C0_9MYCO</name>
<dbReference type="InterPro" id="IPR001516">
    <property type="entry name" value="Proton_antipo_N"/>
</dbReference>
<evidence type="ECO:0000259" key="7">
    <source>
        <dbReference type="Pfam" id="PF00662"/>
    </source>
</evidence>
<dbReference type="EMBL" id="AP022563">
    <property type="protein sequence ID" value="BBX18768.1"/>
    <property type="molecule type" value="Genomic_DNA"/>
</dbReference>
<reference evidence="8 9" key="1">
    <citation type="journal article" date="2019" name="Emerg. Microbes Infect.">
        <title>Comprehensive subspecies identification of 175 nontuberculous mycobacteria species based on 7547 genomic profiles.</title>
        <authorList>
            <person name="Matsumoto Y."/>
            <person name="Kinjo T."/>
            <person name="Motooka D."/>
            <person name="Nabeya D."/>
            <person name="Jung N."/>
            <person name="Uechi K."/>
            <person name="Horii T."/>
            <person name="Iida T."/>
            <person name="Fujita J."/>
            <person name="Nakamura S."/>
        </authorList>
    </citation>
    <scope>NUCLEOTIDE SEQUENCE [LARGE SCALE GENOMIC DNA]</scope>
    <source>
        <strain evidence="8 9">JCM 6396</strain>
    </source>
</reference>
<accession>A0A7I7K5C0</accession>
<gene>
    <name evidence="8" type="ORF">MDUV_36280</name>
</gene>
<dbReference type="GO" id="GO:0012505">
    <property type="term" value="C:endomembrane system"/>
    <property type="evidence" value="ECO:0007669"/>
    <property type="project" value="UniProtKB-SubCell"/>
</dbReference>
<dbReference type="Proteomes" id="UP000467006">
    <property type="component" value="Chromosome"/>
</dbReference>
<dbReference type="GO" id="GO:0042773">
    <property type="term" value="P:ATP synthesis coupled electron transport"/>
    <property type="evidence" value="ECO:0007669"/>
    <property type="project" value="InterPro"/>
</dbReference>
<keyword evidence="4" id="KW-0472">Membrane</keyword>
<feature type="domain" description="NADH:quinone oxidoreductase/Mrp antiporter transmembrane" evidence="6">
    <location>
        <begin position="126"/>
        <end position="342"/>
    </location>
</feature>
<dbReference type="KEGG" id="mdu:MDUV_36280"/>
<dbReference type="PRINTS" id="PR01434">
    <property type="entry name" value="NADHDHGNASE5"/>
</dbReference>
<dbReference type="GO" id="GO:0015990">
    <property type="term" value="P:electron transport coupled proton transport"/>
    <property type="evidence" value="ECO:0007669"/>
    <property type="project" value="TreeGrafter"/>
</dbReference>
<dbReference type="OrthoDB" id="9811798at2"/>
<organism evidence="8 9">
    <name type="scientific">Mycolicibacterium duvalii</name>
    <dbReference type="NCBI Taxonomy" id="39688"/>
    <lineage>
        <taxon>Bacteria</taxon>
        <taxon>Bacillati</taxon>
        <taxon>Actinomycetota</taxon>
        <taxon>Actinomycetes</taxon>
        <taxon>Mycobacteriales</taxon>
        <taxon>Mycobacteriaceae</taxon>
        <taxon>Mycolicibacterium</taxon>
    </lineage>
</organism>
<evidence type="ECO:0000313" key="9">
    <source>
        <dbReference type="Proteomes" id="UP000467006"/>
    </source>
</evidence>
<evidence type="ECO:0000259" key="6">
    <source>
        <dbReference type="Pfam" id="PF00361"/>
    </source>
</evidence>
<dbReference type="AlphaFoldDB" id="A0A7I7K5C0"/>
<keyword evidence="9" id="KW-1185">Reference proteome</keyword>
<dbReference type="InterPro" id="IPR003945">
    <property type="entry name" value="NU5C-like"/>
</dbReference>
<evidence type="ECO:0000256" key="5">
    <source>
        <dbReference type="RuleBase" id="RU000320"/>
    </source>
</evidence>
<dbReference type="Pfam" id="PF00662">
    <property type="entry name" value="Proton_antipo_N"/>
    <property type="match status" value="1"/>
</dbReference>
<evidence type="ECO:0000256" key="4">
    <source>
        <dbReference type="ARBA" id="ARBA00023136"/>
    </source>
</evidence>
<evidence type="ECO:0000256" key="1">
    <source>
        <dbReference type="ARBA" id="ARBA00004127"/>
    </source>
</evidence>
<dbReference type="Pfam" id="PF00361">
    <property type="entry name" value="Proton_antipo_M"/>
    <property type="match status" value="1"/>
</dbReference>
<dbReference type="GO" id="GO:0003954">
    <property type="term" value="F:NADH dehydrogenase activity"/>
    <property type="evidence" value="ECO:0007669"/>
    <property type="project" value="TreeGrafter"/>
</dbReference>
<proteinExistence type="predicted"/>
<evidence type="ECO:0000256" key="2">
    <source>
        <dbReference type="ARBA" id="ARBA00022692"/>
    </source>
</evidence>
<dbReference type="RefSeq" id="WP_098000676.1">
    <property type="nucleotide sequence ID" value="NZ_AP022563.1"/>
</dbReference>
<sequence length="504" mass="50803">MLVDGTVLGAVVAAPALVALGAFLARGRAVRALGRLGVLVAGAGFLTGVVLVLRLSADGDVVRVEGGVISLAAERLSAMLLLLVFGVSAVVQAFATRYLAGDRRAGWFIGGAGLLTAASAALATAATLVALALAWTLAGVALCLLLGTYRHLPAARDGLRRTATAFVIGDAALWSAVALVTARWGQVRLDELAAHSGGGLPAAVVAVLIVVAALSRSAQLPFHRWLPATLAAPTPVSALLHAGVVNAGGILLIRLSPLSTADPAVALTLLAGAATMGYGALLALVKPDVKGALAYSTMAQMGFMMFTVGLGLWAAALIHLVAHGFYKATLFLSSGSAIAYRRRMAAAPPASVPTGRRRAAALWAVALSLAALAVGVTVVPGVTDHGSGMALLVFAGITGAAATWGWLMRRPTRAGVLTAAAVLTAAMCGYLGVVSVATTFLTPALPAETLPPGAVATVVAVAVLMLAGLAVLRRWQHGSGLHHALYAHALSASHPTSTVKGTRP</sequence>
<dbReference type="GO" id="GO:0008137">
    <property type="term" value="F:NADH dehydrogenase (ubiquinone) activity"/>
    <property type="evidence" value="ECO:0007669"/>
    <property type="project" value="InterPro"/>
</dbReference>
<evidence type="ECO:0000256" key="3">
    <source>
        <dbReference type="ARBA" id="ARBA00022989"/>
    </source>
</evidence>
<dbReference type="PANTHER" id="PTHR42829">
    <property type="entry name" value="NADH-UBIQUINONE OXIDOREDUCTASE CHAIN 5"/>
    <property type="match status" value="1"/>
</dbReference>
<dbReference type="PANTHER" id="PTHR42829:SF1">
    <property type="entry name" value="INORGANIC CARBON TRANSPORTER SUBUNIT DABB-RELATED"/>
    <property type="match status" value="1"/>
</dbReference>
<dbReference type="InterPro" id="IPR001750">
    <property type="entry name" value="ND/Mrp_TM"/>
</dbReference>
<dbReference type="GO" id="GO:0016020">
    <property type="term" value="C:membrane"/>
    <property type="evidence" value="ECO:0007669"/>
    <property type="project" value="UniProtKB-SubCell"/>
</dbReference>
<keyword evidence="3" id="KW-1133">Transmembrane helix</keyword>
<feature type="domain" description="NADH-Ubiquinone oxidoreductase (complex I) chain 5 N-terminal" evidence="7">
    <location>
        <begin position="70"/>
        <end position="105"/>
    </location>
</feature>
<protein>
    <submittedName>
        <fullName evidence="8">NADH dehydrogenase</fullName>
    </submittedName>
</protein>